<feature type="compositionally biased region" description="Basic and acidic residues" evidence="2">
    <location>
        <begin position="969"/>
        <end position="997"/>
    </location>
</feature>
<feature type="compositionally biased region" description="Polar residues" evidence="2">
    <location>
        <begin position="679"/>
        <end position="688"/>
    </location>
</feature>
<dbReference type="PROSITE" id="PS50211">
    <property type="entry name" value="DENN"/>
    <property type="match status" value="1"/>
</dbReference>
<feature type="compositionally biased region" description="Basic and acidic residues" evidence="2">
    <location>
        <begin position="39"/>
        <end position="60"/>
    </location>
</feature>
<feature type="compositionally biased region" description="Low complexity" evidence="2">
    <location>
        <begin position="999"/>
        <end position="1012"/>
    </location>
</feature>
<gene>
    <name evidence="4" type="ORF">PILCRDRAFT_821843</name>
</gene>
<dbReference type="AlphaFoldDB" id="A0A0C3BUG8"/>
<feature type="compositionally biased region" description="Polar residues" evidence="2">
    <location>
        <begin position="162"/>
        <end position="171"/>
    </location>
</feature>
<dbReference type="InterPro" id="IPR051731">
    <property type="entry name" value="DENND11/AVL9_GEFs"/>
</dbReference>
<feature type="domain" description="UDENN" evidence="3">
    <location>
        <begin position="192"/>
        <end position="627"/>
    </location>
</feature>
<sequence length="1041" mass="112867">MDDHNDIHNTAPHGDDDDADTASQRSISLLSDPSPRHSIALDDDHNTPYTHDNDDHDSSHRSSPNLAHEFLSNIKHESHPYTLDTDFSSEAGDDDDSLYLHENPYDAIMSPVTSAAPSVYDSEPQKRAVSPPVTVATYPPTPVQQHDADGSITTPRAESITSFTSNSTSYSRKARPESTLIHPRNTNTPLVLGIALVDFNHLVGPRIEFSQGEIFADPEISNTLPFLALPDGAHLAAEDYAYFHLVPSASQNPSTIFGISCNRQIASSTLLVKDKDVTRSIVQKAVVVLASEPVFGPIRDKLGVVTRALFEQRDFSQTDILLDFAASLEPALRSQLTESGLYMGTSLRELVHTFRQRTLVLLKALMLQRRIMFYGHPVERLCTYQYSLVSLLPGLLQTLQDSGSPPLASRAPTLTKPNSLRTSDRKSMMAYLGLPLDVFGKDAFFQPYIPLQQLDMIRETRSWLCGSTNTIVTNQKEIDLLVNIETGTFEFRDPKLERSAGLTAADRKWMDDIVRDVNDGWDNDDPMKPTGLQFKGSDDYLRTKFEEYVSAALASVRYRDFVAKGEVNGVMITGGSGGDANSTEDFNPLWIAEFKKTNAFEVWNRTTDPMLFDIVEPRHPCNEKPSVVADIGLRLSEGIQELKLEQQLVTPTREAISRTFTAGAGGFFRAVEGVKGRFQQQLQRTPSSEGAEGLVSTSGSLSSVSSTPVEVSPPLSAGSSADLGGSPTPNDRSSSSSSPTPAPTAGLGLLTSIKPRTSSISTSTSHRSASISSPSPSPSSFTRQHQSSVDLGAAALEAKATVGAWGAGIGSFLSTRASRFSMPKVGSGSVSGVSGVFGGNAKSGPADGGEQRADEVRSSLPPASLSRPSRVEEEPDVSQENDVRSSLSAPPQSPPRLQPSKVEEQPTVRSSPPPPPPRPQPSKIVEELIETKFEEPTSTPAPTSTTPPALPSRVKAAIAAVEARQPEPQIEREREQKPHDDLDRVVMMHDTQPKTDTKPNSPTLPLPSSGLSGFTEHKHDHEHEHEQNIYGEASAVPGMAL</sequence>
<feature type="compositionally biased region" description="Low complexity" evidence="2">
    <location>
        <begin position="692"/>
        <end position="739"/>
    </location>
</feature>
<evidence type="ECO:0000256" key="1">
    <source>
        <dbReference type="ARBA" id="ARBA00038178"/>
    </source>
</evidence>
<evidence type="ECO:0000256" key="2">
    <source>
        <dbReference type="SAM" id="MobiDB-lite"/>
    </source>
</evidence>
<accession>A0A0C3BUG8</accession>
<feature type="region of interest" description="Disordered" evidence="2">
    <location>
        <begin position="80"/>
        <end position="100"/>
    </location>
</feature>
<dbReference type="HOGENOM" id="CLU_009066_1_0_1"/>
<dbReference type="OrthoDB" id="26278at2759"/>
<feature type="region of interest" description="Disordered" evidence="2">
    <location>
        <begin position="1"/>
        <end position="64"/>
    </location>
</feature>
<organism evidence="4 5">
    <name type="scientific">Piloderma croceum (strain F 1598)</name>
    <dbReference type="NCBI Taxonomy" id="765440"/>
    <lineage>
        <taxon>Eukaryota</taxon>
        <taxon>Fungi</taxon>
        <taxon>Dikarya</taxon>
        <taxon>Basidiomycota</taxon>
        <taxon>Agaricomycotina</taxon>
        <taxon>Agaricomycetes</taxon>
        <taxon>Agaricomycetidae</taxon>
        <taxon>Atheliales</taxon>
        <taxon>Atheliaceae</taxon>
        <taxon>Piloderma</taxon>
    </lineage>
</organism>
<feature type="region of interest" description="Disordered" evidence="2">
    <location>
        <begin position="840"/>
        <end position="951"/>
    </location>
</feature>
<dbReference type="InParanoid" id="A0A0C3BUG8"/>
<dbReference type="EMBL" id="KN833001">
    <property type="protein sequence ID" value="KIM80997.1"/>
    <property type="molecule type" value="Genomic_DNA"/>
</dbReference>
<evidence type="ECO:0000259" key="3">
    <source>
        <dbReference type="PROSITE" id="PS50211"/>
    </source>
</evidence>
<comment type="similarity">
    <text evidence="1">Belongs to the AVL9 family.</text>
</comment>
<feature type="compositionally biased region" description="Basic and acidic residues" evidence="2">
    <location>
        <begin position="1015"/>
        <end position="1027"/>
    </location>
</feature>
<dbReference type="InterPro" id="IPR037516">
    <property type="entry name" value="Tripartite_DENN"/>
</dbReference>
<protein>
    <recommendedName>
        <fullName evidence="3">UDENN domain-containing protein</fullName>
    </recommendedName>
</protein>
<reference evidence="4 5" key="1">
    <citation type="submission" date="2014-04" db="EMBL/GenBank/DDBJ databases">
        <authorList>
            <consortium name="DOE Joint Genome Institute"/>
            <person name="Kuo A."/>
            <person name="Tarkka M."/>
            <person name="Buscot F."/>
            <person name="Kohler A."/>
            <person name="Nagy L.G."/>
            <person name="Floudas D."/>
            <person name="Copeland A."/>
            <person name="Barry K.W."/>
            <person name="Cichocki N."/>
            <person name="Veneault-Fourrey C."/>
            <person name="LaButti K."/>
            <person name="Lindquist E.A."/>
            <person name="Lipzen A."/>
            <person name="Lundell T."/>
            <person name="Morin E."/>
            <person name="Murat C."/>
            <person name="Sun H."/>
            <person name="Tunlid A."/>
            <person name="Henrissat B."/>
            <person name="Grigoriev I.V."/>
            <person name="Hibbett D.S."/>
            <person name="Martin F."/>
            <person name="Nordberg H.P."/>
            <person name="Cantor M.N."/>
            <person name="Hua S.X."/>
        </authorList>
    </citation>
    <scope>NUCLEOTIDE SEQUENCE [LARGE SCALE GENOMIC DNA]</scope>
    <source>
        <strain evidence="4 5">F 1598</strain>
    </source>
</reference>
<feature type="compositionally biased region" description="Low complexity" evidence="2">
    <location>
        <begin position="751"/>
        <end position="783"/>
    </location>
</feature>
<feature type="region of interest" description="Disordered" evidence="2">
    <location>
        <begin position="679"/>
        <end position="786"/>
    </location>
</feature>
<proteinExistence type="inferred from homology"/>
<feature type="region of interest" description="Disordered" evidence="2">
    <location>
        <begin position="162"/>
        <end position="182"/>
    </location>
</feature>
<dbReference type="PANTHER" id="PTHR31017:SF1">
    <property type="entry name" value="LATE SECRETORY PATHWAY PROTEIN AVL9 HOMOLOG"/>
    <property type="match status" value="1"/>
</dbReference>
<feature type="compositionally biased region" description="Basic and acidic residues" evidence="2">
    <location>
        <begin position="924"/>
        <end position="935"/>
    </location>
</feature>
<dbReference type="Proteomes" id="UP000054166">
    <property type="component" value="Unassembled WGS sequence"/>
</dbReference>
<dbReference type="PANTHER" id="PTHR31017">
    <property type="entry name" value="LATE SECRETORY PATHWAY PROTEIN AVL9-RELATED"/>
    <property type="match status" value="1"/>
</dbReference>
<dbReference type="GO" id="GO:0005737">
    <property type="term" value="C:cytoplasm"/>
    <property type="evidence" value="ECO:0007669"/>
    <property type="project" value="TreeGrafter"/>
</dbReference>
<feature type="compositionally biased region" description="Low complexity" evidence="2">
    <location>
        <begin position="936"/>
        <end position="947"/>
    </location>
</feature>
<feature type="compositionally biased region" description="Polar residues" evidence="2">
    <location>
        <begin position="880"/>
        <end position="890"/>
    </location>
</feature>
<feature type="region of interest" description="Disordered" evidence="2">
    <location>
        <begin position="963"/>
        <end position="1041"/>
    </location>
</feature>
<feature type="compositionally biased region" description="Pro residues" evidence="2">
    <location>
        <begin position="911"/>
        <end position="920"/>
    </location>
</feature>
<evidence type="ECO:0000313" key="4">
    <source>
        <dbReference type="EMBL" id="KIM80997.1"/>
    </source>
</evidence>
<dbReference type="InterPro" id="IPR018307">
    <property type="entry name" value="ABL9/DENND6_dom"/>
</dbReference>
<feature type="compositionally biased region" description="Low complexity" evidence="2">
    <location>
        <begin position="858"/>
        <end position="868"/>
    </location>
</feature>
<dbReference type="Pfam" id="PF09794">
    <property type="entry name" value="Avl9"/>
    <property type="match status" value="1"/>
</dbReference>
<reference evidence="5" key="2">
    <citation type="submission" date="2015-01" db="EMBL/GenBank/DDBJ databases">
        <title>Evolutionary Origins and Diversification of the Mycorrhizal Mutualists.</title>
        <authorList>
            <consortium name="DOE Joint Genome Institute"/>
            <consortium name="Mycorrhizal Genomics Consortium"/>
            <person name="Kohler A."/>
            <person name="Kuo A."/>
            <person name="Nagy L.G."/>
            <person name="Floudas D."/>
            <person name="Copeland A."/>
            <person name="Barry K.W."/>
            <person name="Cichocki N."/>
            <person name="Veneault-Fourrey C."/>
            <person name="LaButti K."/>
            <person name="Lindquist E.A."/>
            <person name="Lipzen A."/>
            <person name="Lundell T."/>
            <person name="Morin E."/>
            <person name="Murat C."/>
            <person name="Riley R."/>
            <person name="Ohm R."/>
            <person name="Sun H."/>
            <person name="Tunlid A."/>
            <person name="Henrissat B."/>
            <person name="Grigoriev I.V."/>
            <person name="Hibbett D.S."/>
            <person name="Martin F."/>
        </authorList>
    </citation>
    <scope>NUCLEOTIDE SEQUENCE [LARGE SCALE GENOMIC DNA]</scope>
    <source>
        <strain evidence="5">F 1598</strain>
    </source>
</reference>
<name>A0A0C3BUG8_PILCF</name>
<evidence type="ECO:0000313" key="5">
    <source>
        <dbReference type="Proteomes" id="UP000054166"/>
    </source>
</evidence>
<feature type="compositionally biased region" description="Polar residues" evidence="2">
    <location>
        <begin position="21"/>
        <end position="31"/>
    </location>
</feature>
<keyword evidence="5" id="KW-1185">Reference proteome</keyword>